<gene>
    <name evidence="2" type="ORF">GMARGA_LOCUS13358</name>
</gene>
<keyword evidence="3" id="KW-1185">Reference proteome</keyword>
<comment type="caution">
    <text evidence="2">The sequence shown here is derived from an EMBL/GenBank/DDBJ whole genome shotgun (WGS) entry which is preliminary data.</text>
</comment>
<organism evidence="2 3">
    <name type="scientific">Gigaspora margarita</name>
    <dbReference type="NCBI Taxonomy" id="4874"/>
    <lineage>
        <taxon>Eukaryota</taxon>
        <taxon>Fungi</taxon>
        <taxon>Fungi incertae sedis</taxon>
        <taxon>Mucoromycota</taxon>
        <taxon>Glomeromycotina</taxon>
        <taxon>Glomeromycetes</taxon>
        <taxon>Diversisporales</taxon>
        <taxon>Gigasporaceae</taxon>
        <taxon>Gigaspora</taxon>
    </lineage>
</organism>
<reference evidence="2 3" key="1">
    <citation type="submission" date="2021-06" db="EMBL/GenBank/DDBJ databases">
        <authorList>
            <person name="Kallberg Y."/>
            <person name="Tangrot J."/>
            <person name="Rosling A."/>
        </authorList>
    </citation>
    <scope>NUCLEOTIDE SEQUENCE [LARGE SCALE GENOMIC DNA]</scope>
    <source>
        <strain evidence="2 3">120-4 pot B 10/14</strain>
    </source>
</reference>
<sequence>MKMLNKIYYNSSNKPSSKDKSISDNFSEDKNWELEQDIVQNEELFK</sequence>
<feature type="compositionally biased region" description="Low complexity" evidence="1">
    <location>
        <begin position="1"/>
        <end position="15"/>
    </location>
</feature>
<name>A0ABN7V1T0_GIGMA</name>
<evidence type="ECO:0000313" key="2">
    <source>
        <dbReference type="EMBL" id="CAG8718964.1"/>
    </source>
</evidence>
<evidence type="ECO:0000256" key="1">
    <source>
        <dbReference type="SAM" id="MobiDB-lite"/>
    </source>
</evidence>
<feature type="compositionally biased region" description="Basic and acidic residues" evidence="1">
    <location>
        <begin position="16"/>
        <end position="25"/>
    </location>
</feature>
<proteinExistence type="predicted"/>
<feature type="region of interest" description="Disordered" evidence="1">
    <location>
        <begin position="1"/>
        <end position="25"/>
    </location>
</feature>
<dbReference type="EMBL" id="CAJVQB010008443">
    <property type="protein sequence ID" value="CAG8718964.1"/>
    <property type="molecule type" value="Genomic_DNA"/>
</dbReference>
<protein>
    <submittedName>
        <fullName evidence="2">6064_t:CDS:1</fullName>
    </submittedName>
</protein>
<accession>A0ABN7V1T0</accession>
<dbReference type="Proteomes" id="UP000789901">
    <property type="component" value="Unassembled WGS sequence"/>
</dbReference>
<evidence type="ECO:0000313" key="3">
    <source>
        <dbReference type="Proteomes" id="UP000789901"/>
    </source>
</evidence>